<dbReference type="GO" id="GO:0005730">
    <property type="term" value="C:nucleolus"/>
    <property type="evidence" value="ECO:0007669"/>
    <property type="project" value="TreeGrafter"/>
</dbReference>
<accession>A0A9P1FSL8</accession>
<dbReference type="EMBL" id="CAMXCT010001114">
    <property type="protein sequence ID" value="CAI3986898.1"/>
    <property type="molecule type" value="Genomic_DNA"/>
</dbReference>
<protein>
    <submittedName>
        <fullName evidence="4">Nucleolar pre-ribosomal-associated protein 1</fullName>
    </submittedName>
</protein>
<dbReference type="PANTHER" id="PTHR13500">
    <property type="entry name" value="NUCLEOLAR PRERIBOSOMAL-ASSOCIATED PROTEIN 1"/>
    <property type="match status" value="1"/>
</dbReference>
<reference evidence="2" key="1">
    <citation type="submission" date="2022-10" db="EMBL/GenBank/DDBJ databases">
        <authorList>
            <person name="Chen Y."/>
            <person name="Dougan E. K."/>
            <person name="Chan C."/>
            <person name="Rhodes N."/>
            <person name="Thang M."/>
        </authorList>
    </citation>
    <scope>NUCLEOTIDE SEQUENCE</scope>
</reference>
<evidence type="ECO:0000259" key="1">
    <source>
        <dbReference type="Pfam" id="PF11707"/>
    </source>
</evidence>
<dbReference type="InterPro" id="IPR021714">
    <property type="entry name" value="URB1_N"/>
</dbReference>
<dbReference type="EMBL" id="CAMXCT030001114">
    <property type="protein sequence ID" value="CAL4774210.1"/>
    <property type="molecule type" value="Genomic_DNA"/>
</dbReference>
<proteinExistence type="predicted"/>
<keyword evidence="5" id="KW-1185">Reference proteome</keyword>
<gene>
    <name evidence="2" type="ORF">C1SCF055_LOCUS14212</name>
</gene>
<evidence type="ECO:0000313" key="4">
    <source>
        <dbReference type="EMBL" id="CAL4774210.1"/>
    </source>
</evidence>
<evidence type="ECO:0000313" key="2">
    <source>
        <dbReference type="EMBL" id="CAI3986898.1"/>
    </source>
</evidence>
<sequence length="286" mass="32093">MVSKFCFRCFFPCHLKLCDPSLAPLEEGDGNRIVTLVIETLANVLEKKFDEGLRTVKTRQGVAAKVLSEHLQLLYRYLGTERDQLLKVCLRLLTGISSTSQALSAQLLRTFNFGLEGFSRLANRRFHVPKKEKKEKAQIDAGRVDVRSLFSSFALSFLQWKDPALTSSALGIKDLIGGVLRGLSQDPPKQALTVVRDVLEHVVRLKQLPRQTKVFFFNAFALRHFCSLLSSEDQELSSAANELLKEVPKSLTFNSTTTKSHLLVVLFQGAMAASQQQSDLIQKQLR</sequence>
<feature type="domain" description="URB1 N-terminal" evidence="1">
    <location>
        <begin position="33"/>
        <end position="247"/>
    </location>
</feature>
<dbReference type="Pfam" id="PF11707">
    <property type="entry name" value="Npa1"/>
    <property type="match status" value="1"/>
</dbReference>
<evidence type="ECO:0000313" key="3">
    <source>
        <dbReference type="EMBL" id="CAL1140273.1"/>
    </source>
</evidence>
<organism evidence="2">
    <name type="scientific">Cladocopium goreaui</name>
    <dbReference type="NCBI Taxonomy" id="2562237"/>
    <lineage>
        <taxon>Eukaryota</taxon>
        <taxon>Sar</taxon>
        <taxon>Alveolata</taxon>
        <taxon>Dinophyceae</taxon>
        <taxon>Suessiales</taxon>
        <taxon>Symbiodiniaceae</taxon>
        <taxon>Cladocopium</taxon>
    </lineage>
</organism>
<dbReference type="GO" id="GO:0000463">
    <property type="term" value="P:maturation of LSU-rRNA from tricistronic rRNA transcript (SSU-rRNA, 5.8S rRNA, LSU-rRNA)"/>
    <property type="evidence" value="ECO:0007669"/>
    <property type="project" value="TreeGrafter"/>
</dbReference>
<evidence type="ECO:0000313" key="5">
    <source>
        <dbReference type="Proteomes" id="UP001152797"/>
    </source>
</evidence>
<name>A0A9P1FSL8_9DINO</name>
<dbReference type="OrthoDB" id="72892at2759"/>
<dbReference type="AlphaFoldDB" id="A0A9P1FSL8"/>
<dbReference type="PANTHER" id="PTHR13500:SF0">
    <property type="entry name" value="NUCLEOLAR PRE-RIBOSOMAL-ASSOCIATED PROTEIN 1"/>
    <property type="match status" value="1"/>
</dbReference>
<dbReference type="GO" id="GO:0000466">
    <property type="term" value="P:maturation of 5.8S rRNA from tricistronic rRNA transcript (SSU-rRNA, 5.8S rRNA, LSU-rRNA)"/>
    <property type="evidence" value="ECO:0007669"/>
    <property type="project" value="TreeGrafter"/>
</dbReference>
<comment type="caution">
    <text evidence="2">The sequence shown here is derived from an EMBL/GenBank/DDBJ whole genome shotgun (WGS) entry which is preliminary data.</text>
</comment>
<dbReference type="InterPro" id="IPR039844">
    <property type="entry name" value="URB1"/>
</dbReference>
<dbReference type="Proteomes" id="UP001152797">
    <property type="component" value="Unassembled WGS sequence"/>
</dbReference>
<dbReference type="EMBL" id="CAMXCT020001114">
    <property type="protein sequence ID" value="CAL1140273.1"/>
    <property type="molecule type" value="Genomic_DNA"/>
</dbReference>
<reference evidence="3" key="2">
    <citation type="submission" date="2024-04" db="EMBL/GenBank/DDBJ databases">
        <authorList>
            <person name="Chen Y."/>
            <person name="Shah S."/>
            <person name="Dougan E. K."/>
            <person name="Thang M."/>
            <person name="Chan C."/>
        </authorList>
    </citation>
    <scope>NUCLEOTIDE SEQUENCE [LARGE SCALE GENOMIC DNA]</scope>
</reference>